<dbReference type="Proteomes" id="UP000238375">
    <property type="component" value="Unassembled WGS sequence"/>
</dbReference>
<comment type="caution">
    <text evidence="2">The sequence shown here is derived from an EMBL/GenBank/DDBJ whole genome shotgun (WGS) entry which is preliminary data.</text>
</comment>
<keyword evidence="2" id="KW-0808">Transferase</keyword>
<accession>A0A2T0T8S4</accession>
<organism evidence="2 3">
    <name type="scientific">Spirosoma oryzae</name>
    <dbReference type="NCBI Taxonomy" id="1469603"/>
    <lineage>
        <taxon>Bacteria</taxon>
        <taxon>Pseudomonadati</taxon>
        <taxon>Bacteroidota</taxon>
        <taxon>Cytophagia</taxon>
        <taxon>Cytophagales</taxon>
        <taxon>Cytophagaceae</taxon>
        <taxon>Spirosoma</taxon>
    </lineage>
</organism>
<evidence type="ECO:0000259" key="1">
    <source>
        <dbReference type="Pfam" id="PF18765"/>
    </source>
</evidence>
<feature type="domain" description="Polymerase beta nucleotidyltransferase" evidence="1">
    <location>
        <begin position="16"/>
        <end position="101"/>
    </location>
</feature>
<dbReference type="AlphaFoldDB" id="A0A2T0T8S4"/>
<keyword evidence="3" id="KW-1185">Reference proteome</keyword>
<sequence>MNYGLRDTDLDYMLTLFRREPAIEQVWLYGSRAKGTNRPGADVDLALIGEQITRQTVGWIHSVLDDESPIPYFFDVIHWNTIANDKLKQEIQRTGQLIYQR</sequence>
<dbReference type="Gene3D" id="3.30.460.10">
    <property type="entry name" value="Beta Polymerase, domain 2"/>
    <property type="match status" value="1"/>
</dbReference>
<dbReference type="Pfam" id="PF18765">
    <property type="entry name" value="Polbeta"/>
    <property type="match status" value="1"/>
</dbReference>
<name>A0A2T0T8S4_9BACT</name>
<dbReference type="OrthoDB" id="9803106at2"/>
<gene>
    <name evidence="2" type="ORF">CLV58_105241</name>
</gene>
<dbReference type="RefSeq" id="WP_106137231.1">
    <property type="nucleotide sequence ID" value="NZ_PVTE01000005.1"/>
</dbReference>
<dbReference type="EMBL" id="PVTE01000005">
    <property type="protein sequence ID" value="PRY42038.1"/>
    <property type="molecule type" value="Genomic_DNA"/>
</dbReference>
<dbReference type="SUPFAM" id="SSF81301">
    <property type="entry name" value="Nucleotidyltransferase"/>
    <property type="match status" value="1"/>
</dbReference>
<protein>
    <submittedName>
        <fullName evidence="2">Nucleotidyltransferase-like protein</fullName>
    </submittedName>
</protein>
<dbReference type="InterPro" id="IPR043519">
    <property type="entry name" value="NT_sf"/>
</dbReference>
<dbReference type="InterPro" id="IPR041633">
    <property type="entry name" value="Polbeta"/>
</dbReference>
<reference evidence="2 3" key="1">
    <citation type="submission" date="2018-03" db="EMBL/GenBank/DDBJ databases">
        <title>Genomic Encyclopedia of Archaeal and Bacterial Type Strains, Phase II (KMG-II): from individual species to whole genera.</title>
        <authorList>
            <person name="Goeker M."/>
        </authorList>
    </citation>
    <scope>NUCLEOTIDE SEQUENCE [LARGE SCALE GENOMIC DNA]</scope>
    <source>
        <strain evidence="2 3">DSM 28354</strain>
    </source>
</reference>
<proteinExistence type="predicted"/>
<dbReference type="CDD" id="cd05403">
    <property type="entry name" value="NT_KNTase_like"/>
    <property type="match status" value="1"/>
</dbReference>
<evidence type="ECO:0000313" key="3">
    <source>
        <dbReference type="Proteomes" id="UP000238375"/>
    </source>
</evidence>
<dbReference type="GO" id="GO:0016740">
    <property type="term" value="F:transferase activity"/>
    <property type="evidence" value="ECO:0007669"/>
    <property type="project" value="UniProtKB-KW"/>
</dbReference>
<evidence type="ECO:0000313" key="2">
    <source>
        <dbReference type="EMBL" id="PRY42038.1"/>
    </source>
</evidence>